<dbReference type="OrthoDB" id="9795188at2"/>
<dbReference type="RefSeq" id="WP_116240580.1">
    <property type="nucleotide sequence ID" value="NZ_QUAB01000012.1"/>
</dbReference>
<dbReference type="PROSITE" id="PS51186">
    <property type="entry name" value="GNAT"/>
    <property type="match status" value="1"/>
</dbReference>
<keyword evidence="2" id="KW-0808">Transferase</keyword>
<evidence type="ECO:0000259" key="1">
    <source>
        <dbReference type="PROSITE" id="PS51186"/>
    </source>
</evidence>
<comment type="caution">
    <text evidence="2">The sequence shown here is derived from an EMBL/GenBank/DDBJ whole genome shotgun (WGS) entry which is preliminary data.</text>
</comment>
<keyword evidence="3" id="KW-1185">Reference proteome</keyword>
<name>A0A371NXW2_9MICO</name>
<dbReference type="Proteomes" id="UP000262172">
    <property type="component" value="Unassembled WGS sequence"/>
</dbReference>
<dbReference type="SUPFAM" id="SSF55729">
    <property type="entry name" value="Acyl-CoA N-acyltransferases (Nat)"/>
    <property type="match status" value="1"/>
</dbReference>
<protein>
    <submittedName>
        <fullName evidence="2">N-acetyltransferase</fullName>
    </submittedName>
</protein>
<dbReference type="InterPro" id="IPR000182">
    <property type="entry name" value="GNAT_dom"/>
</dbReference>
<dbReference type="InterPro" id="IPR016181">
    <property type="entry name" value="Acyl_CoA_acyltransferase"/>
</dbReference>
<dbReference type="GO" id="GO:1990189">
    <property type="term" value="F:protein N-terminal-serine acetyltransferase activity"/>
    <property type="evidence" value="ECO:0007669"/>
    <property type="project" value="TreeGrafter"/>
</dbReference>
<organism evidence="2 3">
    <name type="scientific">Microbacterium bovistercoris</name>
    <dbReference type="NCBI Taxonomy" id="2293570"/>
    <lineage>
        <taxon>Bacteria</taxon>
        <taxon>Bacillati</taxon>
        <taxon>Actinomycetota</taxon>
        <taxon>Actinomycetes</taxon>
        <taxon>Micrococcales</taxon>
        <taxon>Microbacteriaceae</taxon>
        <taxon>Microbacterium</taxon>
    </lineage>
</organism>
<dbReference type="PANTHER" id="PTHR43441:SF10">
    <property type="entry name" value="ACETYLTRANSFERASE"/>
    <property type="match status" value="1"/>
</dbReference>
<sequence length="186" mass="20163">MEPVTLRTARLVLELPAEADIDAITAACQDPAVQRFTTVPKPYARKDAEDFVRLIPEWWAAGSAATWVIRSGEMLAGAVGLAQIDDGAADIGYWMAPGARGQGIVSEAVRAVVEWGFEGPLHLHRIGWRAVAGNEASARTARSAGFRYEGTMREAFRHGEHRDDGWIAGLLASDDRTPVEWPVLAG</sequence>
<gene>
    <name evidence="2" type="ORF">DY023_01520</name>
</gene>
<dbReference type="AlphaFoldDB" id="A0A371NXW2"/>
<accession>A0A371NXW2</accession>
<feature type="domain" description="N-acetyltransferase" evidence="1">
    <location>
        <begin position="11"/>
        <end position="173"/>
    </location>
</feature>
<dbReference type="Gene3D" id="3.40.630.30">
    <property type="match status" value="1"/>
</dbReference>
<evidence type="ECO:0000313" key="3">
    <source>
        <dbReference type="Proteomes" id="UP000262172"/>
    </source>
</evidence>
<evidence type="ECO:0000313" key="2">
    <source>
        <dbReference type="EMBL" id="REJ08221.1"/>
    </source>
</evidence>
<dbReference type="EMBL" id="QUAB01000012">
    <property type="protein sequence ID" value="REJ08221.1"/>
    <property type="molecule type" value="Genomic_DNA"/>
</dbReference>
<proteinExistence type="predicted"/>
<dbReference type="GO" id="GO:0008999">
    <property type="term" value="F:protein-N-terminal-alanine acetyltransferase activity"/>
    <property type="evidence" value="ECO:0007669"/>
    <property type="project" value="TreeGrafter"/>
</dbReference>
<dbReference type="InterPro" id="IPR051908">
    <property type="entry name" value="Ribosomal_N-acetyltransferase"/>
</dbReference>
<dbReference type="PANTHER" id="PTHR43441">
    <property type="entry name" value="RIBOSOMAL-PROTEIN-SERINE ACETYLTRANSFERASE"/>
    <property type="match status" value="1"/>
</dbReference>
<dbReference type="GO" id="GO:0005737">
    <property type="term" value="C:cytoplasm"/>
    <property type="evidence" value="ECO:0007669"/>
    <property type="project" value="TreeGrafter"/>
</dbReference>
<dbReference type="Pfam" id="PF13302">
    <property type="entry name" value="Acetyltransf_3"/>
    <property type="match status" value="1"/>
</dbReference>
<reference evidence="2 3" key="1">
    <citation type="submission" date="2018-08" db="EMBL/GenBank/DDBJ databases">
        <title>Isolation, diversity and antifungal activity of Actinobacteria from cow dung.</title>
        <authorList>
            <person name="Ling L."/>
        </authorList>
    </citation>
    <scope>NUCLEOTIDE SEQUENCE [LARGE SCALE GENOMIC DNA]</scope>
    <source>
        <strain evidence="2 3">NEAU-LLE</strain>
    </source>
</reference>